<dbReference type="PaxDb" id="39947-A0A0P0XNA6"/>
<organism evidence="1 2">
    <name type="scientific">Oryza sativa subsp. japonica</name>
    <name type="common">Rice</name>
    <dbReference type="NCBI Taxonomy" id="39947"/>
    <lineage>
        <taxon>Eukaryota</taxon>
        <taxon>Viridiplantae</taxon>
        <taxon>Streptophyta</taxon>
        <taxon>Embryophyta</taxon>
        <taxon>Tracheophyta</taxon>
        <taxon>Spermatophyta</taxon>
        <taxon>Magnoliopsida</taxon>
        <taxon>Liliopsida</taxon>
        <taxon>Poales</taxon>
        <taxon>Poaceae</taxon>
        <taxon>BOP clade</taxon>
        <taxon>Oryzoideae</taxon>
        <taxon>Oryzeae</taxon>
        <taxon>Oryzinae</taxon>
        <taxon>Oryza</taxon>
        <taxon>Oryza sativa</taxon>
    </lineage>
</organism>
<keyword evidence="2" id="KW-1185">Reference proteome</keyword>
<evidence type="ECO:0000313" key="2">
    <source>
        <dbReference type="Proteomes" id="UP000059680"/>
    </source>
</evidence>
<dbReference type="AlphaFoldDB" id="A0A0P0XNA6"/>
<accession>A0A0P0XNA6</accession>
<proteinExistence type="predicted"/>
<reference evidence="1 2" key="3">
    <citation type="journal article" date="2013" name="Rice">
        <title>Improvement of the Oryza sativa Nipponbare reference genome using next generation sequence and optical map data.</title>
        <authorList>
            <person name="Kawahara Y."/>
            <person name="de la Bastide M."/>
            <person name="Hamilton J.P."/>
            <person name="Kanamori H."/>
            <person name="McCombie W.R."/>
            <person name="Ouyang S."/>
            <person name="Schwartz D.C."/>
            <person name="Tanaka T."/>
            <person name="Wu J."/>
            <person name="Zhou S."/>
            <person name="Childs K.L."/>
            <person name="Davidson R.M."/>
            <person name="Lin H."/>
            <person name="Quesada-Ocampo L."/>
            <person name="Vaillancourt B."/>
            <person name="Sakai H."/>
            <person name="Lee S.S."/>
            <person name="Kim J."/>
            <person name="Numa H."/>
            <person name="Itoh T."/>
            <person name="Buell C.R."/>
            <person name="Matsumoto T."/>
        </authorList>
    </citation>
    <scope>NUCLEOTIDE SEQUENCE [LARGE SCALE GENOMIC DNA]</scope>
    <source>
        <strain evidence="2">cv. Nipponbare</strain>
    </source>
</reference>
<dbReference type="Proteomes" id="UP000059680">
    <property type="component" value="Chromosome 9"/>
</dbReference>
<protein>
    <submittedName>
        <fullName evidence="1">Os09g0432165 protein</fullName>
    </submittedName>
</protein>
<gene>
    <name evidence="1" type="ordered locus">Os09g0432165</name>
    <name evidence="1" type="ORF">OSNPB_090432165</name>
</gene>
<dbReference type="EMBL" id="AP014965">
    <property type="protein sequence ID" value="BAT08217.1"/>
    <property type="molecule type" value="Genomic_DNA"/>
</dbReference>
<reference evidence="1 2" key="2">
    <citation type="journal article" date="2013" name="Plant Cell Physiol.">
        <title>Rice Annotation Project Database (RAP-DB): an integrative and interactive database for rice genomics.</title>
        <authorList>
            <person name="Sakai H."/>
            <person name="Lee S.S."/>
            <person name="Tanaka T."/>
            <person name="Numa H."/>
            <person name="Kim J."/>
            <person name="Kawahara Y."/>
            <person name="Wakimoto H."/>
            <person name="Yang C.C."/>
            <person name="Iwamoto M."/>
            <person name="Abe T."/>
            <person name="Yamada Y."/>
            <person name="Muto A."/>
            <person name="Inokuchi H."/>
            <person name="Ikemura T."/>
            <person name="Matsumoto T."/>
            <person name="Sasaki T."/>
            <person name="Itoh T."/>
        </authorList>
    </citation>
    <scope>NUCLEOTIDE SEQUENCE [LARGE SCALE GENOMIC DNA]</scope>
    <source>
        <strain evidence="2">cv. Nipponbare</strain>
    </source>
</reference>
<reference evidence="2" key="1">
    <citation type="journal article" date="2005" name="Nature">
        <title>The map-based sequence of the rice genome.</title>
        <authorList>
            <consortium name="International rice genome sequencing project (IRGSP)"/>
            <person name="Matsumoto T."/>
            <person name="Wu J."/>
            <person name="Kanamori H."/>
            <person name="Katayose Y."/>
            <person name="Fujisawa M."/>
            <person name="Namiki N."/>
            <person name="Mizuno H."/>
            <person name="Yamamoto K."/>
            <person name="Antonio B.A."/>
            <person name="Baba T."/>
            <person name="Sakata K."/>
            <person name="Nagamura Y."/>
            <person name="Aoki H."/>
            <person name="Arikawa K."/>
            <person name="Arita K."/>
            <person name="Bito T."/>
            <person name="Chiden Y."/>
            <person name="Fujitsuka N."/>
            <person name="Fukunaka R."/>
            <person name="Hamada M."/>
            <person name="Harada C."/>
            <person name="Hayashi A."/>
            <person name="Hijishita S."/>
            <person name="Honda M."/>
            <person name="Hosokawa S."/>
            <person name="Ichikawa Y."/>
            <person name="Idonuma A."/>
            <person name="Iijima M."/>
            <person name="Ikeda M."/>
            <person name="Ikeno M."/>
            <person name="Ito K."/>
            <person name="Ito S."/>
            <person name="Ito T."/>
            <person name="Ito Y."/>
            <person name="Ito Y."/>
            <person name="Iwabuchi A."/>
            <person name="Kamiya K."/>
            <person name="Karasawa W."/>
            <person name="Kurita K."/>
            <person name="Katagiri S."/>
            <person name="Kikuta A."/>
            <person name="Kobayashi H."/>
            <person name="Kobayashi N."/>
            <person name="Machita K."/>
            <person name="Maehara T."/>
            <person name="Masukawa M."/>
            <person name="Mizubayashi T."/>
            <person name="Mukai Y."/>
            <person name="Nagasaki H."/>
            <person name="Nagata Y."/>
            <person name="Naito S."/>
            <person name="Nakashima M."/>
            <person name="Nakama Y."/>
            <person name="Nakamichi Y."/>
            <person name="Nakamura M."/>
            <person name="Meguro A."/>
            <person name="Negishi M."/>
            <person name="Ohta I."/>
            <person name="Ohta T."/>
            <person name="Okamoto M."/>
            <person name="Ono N."/>
            <person name="Saji S."/>
            <person name="Sakaguchi M."/>
            <person name="Sakai K."/>
            <person name="Shibata M."/>
            <person name="Shimokawa T."/>
            <person name="Song J."/>
            <person name="Takazaki Y."/>
            <person name="Terasawa K."/>
            <person name="Tsugane M."/>
            <person name="Tsuji K."/>
            <person name="Ueda S."/>
            <person name="Waki K."/>
            <person name="Yamagata H."/>
            <person name="Yamamoto M."/>
            <person name="Yamamoto S."/>
            <person name="Yamane H."/>
            <person name="Yoshiki S."/>
            <person name="Yoshihara R."/>
            <person name="Yukawa K."/>
            <person name="Zhong H."/>
            <person name="Yano M."/>
            <person name="Yuan Q."/>
            <person name="Ouyang S."/>
            <person name="Liu J."/>
            <person name="Jones K.M."/>
            <person name="Gansberger K."/>
            <person name="Moffat K."/>
            <person name="Hill J."/>
            <person name="Bera J."/>
            <person name="Fadrosh D."/>
            <person name="Jin S."/>
            <person name="Johri S."/>
            <person name="Kim M."/>
            <person name="Overton L."/>
            <person name="Reardon M."/>
            <person name="Tsitrin T."/>
            <person name="Vuong H."/>
            <person name="Weaver B."/>
            <person name="Ciecko A."/>
            <person name="Tallon L."/>
            <person name="Jackson J."/>
            <person name="Pai G."/>
            <person name="Aken S.V."/>
            <person name="Utterback T."/>
            <person name="Reidmuller S."/>
            <person name="Feldblyum T."/>
            <person name="Hsiao J."/>
            <person name="Zismann V."/>
            <person name="Iobst S."/>
            <person name="de Vazeille A.R."/>
            <person name="Buell C.R."/>
            <person name="Ying K."/>
            <person name="Li Y."/>
            <person name="Lu T."/>
            <person name="Huang Y."/>
            <person name="Zhao Q."/>
            <person name="Feng Q."/>
            <person name="Zhang L."/>
            <person name="Zhu J."/>
            <person name="Weng Q."/>
            <person name="Mu J."/>
            <person name="Lu Y."/>
            <person name="Fan D."/>
            <person name="Liu Y."/>
            <person name="Guan J."/>
            <person name="Zhang Y."/>
            <person name="Yu S."/>
            <person name="Liu X."/>
            <person name="Zhang Y."/>
            <person name="Hong G."/>
            <person name="Han B."/>
            <person name="Choisne N."/>
            <person name="Demange N."/>
            <person name="Orjeda G."/>
            <person name="Samain S."/>
            <person name="Cattolico L."/>
            <person name="Pelletier E."/>
            <person name="Couloux A."/>
            <person name="Segurens B."/>
            <person name="Wincker P."/>
            <person name="D'Hont A."/>
            <person name="Scarpelli C."/>
            <person name="Weissenbach J."/>
            <person name="Salanoubat M."/>
            <person name="Quetier F."/>
            <person name="Yu Y."/>
            <person name="Kim H.R."/>
            <person name="Rambo T."/>
            <person name="Currie J."/>
            <person name="Collura K."/>
            <person name="Luo M."/>
            <person name="Yang T."/>
            <person name="Ammiraju J.S.S."/>
            <person name="Engler F."/>
            <person name="Soderlund C."/>
            <person name="Wing R.A."/>
            <person name="Palmer L.E."/>
            <person name="de la Bastide M."/>
            <person name="Spiegel L."/>
            <person name="Nascimento L."/>
            <person name="Zutavern T."/>
            <person name="O'Shaughnessy A."/>
            <person name="Dike S."/>
            <person name="Dedhia N."/>
            <person name="Preston R."/>
            <person name="Balija V."/>
            <person name="McCombie W.R."/>
            <person name="Chow T."/>
            <person name="Chen H."/>
            <person name="Chung M."/>
            <person name="Chen C."/>
            <person name="Shaw J."/>
            <person name="Wu H."/>
            <person name="Hsiao K."/>
            <person name="Chao Y."/>
            <person name="Chu M."/>
            <person name="Cheng C."/>
            <person name="Hour A."/>
            <person name="Lee P."/>
            <person name="Lin S."/>
            <person name="Lin Y."/>
            <person name="Liou J."/>
            <person name="Liu S."/>
            <person name="Hsing Y."/>
            <person name="Raghuvanshi S."/>
            <person name="Mohanty A."/>
            <person name="Bharti A.K."/>
            <person name="Gaur A."/>
            <person name="Gupta V."/>
            <person name="Kumar D."/>
            <person name="Ravi V."/>
            <person name="Vij S."/>
            <person name="Kapur A."/>
            <person name="Khurana P."/>
            <person name="Khurana P."/>
            <person name="Khurana J.P."/>
            <person name="Tyagi A.K."/>
            <person name="Gaikwad K."/>
            <person name="Singh A."/>
            <person name="Dalal V."/>
            <person name="Srivastava S."/>
            <person name="Dixit A."/>
            <person name="Pal A.K."/>
            <person name="Ghazi I.A."/>
            <person name="Yadav M."/>
            <person name="Pandit A."/>
            <person name="Bhargava A."/>
            <person name="Sureshbabu K."/>
            <person name="Batra K."/>
            <person name="Sharma T.R."/>
            <person name="Mohapatra T."/>
            <person name="Singh N.K."/>
            <person name="Messing J."/>
            <person name="Nelson A.B."/>
            <person name="Fuks G."/>
            <person name="Kavchok S."/>
            <person name="Keizer G."/>
            <person name="Linton E."/>
            <person name="Llaca V."/>
            <person name="Song R."/>
            <person name="Tanyolac B."/>
            <person name="Young S."/>
            <person name="Ho-Il K."/>
            <person name="Hahn J.H."/>
            <person name="Sangsakoo G."/>
            <person name="Vanavichit A."/>
            <person name="de Mattos Luiz.A.T."/>
            <person name="Zimmer P.D."/>
            <person name="Malone G."/>
            <person name="Dellagostin O."/>
            <person name="de Oliveira A.C."/>
            <person name="Bevan M."/>
            <person name="Bancroft I."/>
            <person name="Minx P."/>
            <person name="Cordum H."/>
            <person name="Wilson R."/>
            <person name="Cheng Z."/>
            <person name="Jin W."/>
            <person name="Jiang J."/>
            <person name="Leong S.A."/>
            <person name="Iwama H."/>
            <person name="Gojobori T."/>
            <person name="Itoh T."/>
            <person name="Niimura Y."/>
            <person name="Fujii Y."/>
            <person name="Habara T."/>
            <person name="Sakai H."/>
            <person name="Sato Y."/>
            <person name="Wilson G."/>
            <person name="Kumar K."/>
            <person name="McCouch S."/>
            <person name="Juretic N."/>
            <person name="Hoen D."/>
            <person name="Wright S."/>
            <person name="Bruskiewich R."/>
            <person name="Bureau T."/>
            <person name="Miyao A."/>
            <person name="Hirochika H."/>
            <person name="Nishikawa T."/>
            <person name="Kadowaki K."/>
            <person name="Sugiura M."/>
            <person name="Burr B."/>
            <person name="Sasaki T."/>
        </authorList>
    </citation>
    <scope>NUCLEOTIDE SEQUENCE [LARGE SCALE GENOMIC DNA]</scope>
    <source>
        <strain evidence="2">cv. Nipponbare</strain>
    </source>
</reference>
<dbReference type="InParanoid" id="A0A0P0XNA6"/>
<evidence type="ECO:0000313" key="1">
    <source>
        <dbReference type="EMBL" id="BAT08217.1"/>
    </source>
</evidence>
<sequence length="109" mass="11569">MRRLHIGRGDGVVLSPVDRAASSPSTVPPRLGRPRRLVLVDRELASFLHAAEVRRRRRWGSRSGGWPPASPLILTPPVPPWSAPSSIDVAADGSAFPADGGGGNGRHRG</sequence>
<name>A0A0P0XNA6_ORYSJ</name>